<name>A0A418WDY3_9PROT</name>
<evidence type="ECO:0000313" key="2">
    <source>
        <dbReference type="Proteomes" id="UP000284605"/>
    </source>
</evidence>
<evidence type="ECO:0000313" key="1">
    <source>
        <dbReference type="EMBL" id="RJF88232.1"/>
    </source>
</evidence>
<dbReference type="Proteomes" id="UP000284605">
    <property type="component" value="Unassembled WGS sequence"/>
</dbReference>
<dbReference type="RefSeq" id="WP_147385685.1">
    <property type="nucleotide sequence ID" value="NZ_QYUK01000011.1"/>
</dbReference>
<gene>
    <name evidence="1" type="ORF">D3874_15415</name>
</gene>
<protein>
    <submittedName>
        <fullName evidence="1">Uncharacterized protein</fullName>
    </submittedName>
</protein>
<keyword evidence="2" id="KW-1185">Reference proteome</keyword>
<accession>A0A418WDY3</accession>
<comment type="caution">
    <text evidence="1">The sequence shown here is derived from an EMBL/GenBank/DDBJ whole genome shotgun (WGS) entry which is preliminary data.</text>
</comment>
<organism evidence="1 2">
    <name type="scientific">Oleomonas cavernae</name>
    <dbReference type="NCBI Taxonomy" id="2320859"/>
    <lineage>
        <taxon>Bacteria</taxon>
        <taxon>Pseudomonadati</taxon>
        <taxon>Pseudomonadota</taxon>
        <taxon>Alphaproteobacteria</taxon>
        <taxon>Acetobacterales</taxon>
        <taxon>Acetobacteraceae</taxon>
        <taxon>Oleomonas</taxon>
    </lineage>
</organism>
<dbReference type="OrthoDB" id="7276097at2"/>
<reference evidence="1 2" key="1">
    <citation type="submission" date="2018-09" db="EMBL/GenBank/DDBJ databases">
        <authorList>
            <person name="Zhu H."/>
        </authorList>
    </citation>
    <scope>NUCLEOTIDE SEQUENCE [LARGE SCALE GENOMIC DNA]</scope>
    <source>
        <strain evidence="1 2">K1W22B-8</strain>
    </source>
</reference>
<proteinExistence type="predicted"/>
<dbReference type="EMBL" id="QYUK01000011">
    <property type="protein sequence ID" value="RJF88232.1"/>
    <property type="molecule type" value="Genomic_DNA"/>
</dbReference>
<sequence>MSDDGWMFRVTDAFHAHFHVDDGPSQPGIEWAIGMKNGETELQVWVRGLFAEDMSEEIRADHQYQANTCIGFLADQLGEGWEPQGGEQFMIVIANPT</sequence>
<dbReference type="AlphaFoldDB" id="A0A418WDY3"/>